<reference evidence="11 12" key="1">
    <citation type="submission" date="2017-07" db="EMBL/GenBank/DDBJ databases">
        <authorList>
            <person name="Sun Z.S."/>
            <person name="Albrecht U."/>
            <person name="Echele G."/>
            <person name="Lee C.C."/>
        </authorList>
    </citation>
    <scope>NUCLEOTIDE SEQUENCE [LARGE SCALE GENOMIC DNA]</scope>
    <source>
        <strain evidence="11 12">CGMCC 1.12710</strain>
    </source>
</reference>
<evidence type="ECO:0000256" key="10">
    <source>
        <dbReference type="RuleBase" id="RU361274"/>
    </source>
</evidence>
<dbReference type="RefSeq" id="WP_089412920.1">
    <property type="nucleotide sequence ID" value="NZ_FZQA01000006.1"/>
</dbReference>
<evidence type="ECO:0000256" key="7">
    <source>
        <dbReference type="ARBA" id="ARBA00047989"/>
    </source>
</evidence>
<dbReference type="SUPFAM" id="SSF64438">
    <property type="entry name" value="CNF1/YfiH-like putative cysteine hydrolases"/>
    <property type="match status" value="1"/>
</dbReference>
<evidence type="ECO:0000313" key="12">
    <source>
        <dbReference type="Proteomes" id="UP000198346"/>
    </source>
</evidence>
<dbReference type="NCBIfam" id="TIGR00726">
    <property type="entry name" value="peptidoglycan editing factor PgeF"/>
    <property type="match status" value="1"/>
</dbReference>
<evidence type="ECO:0000256" key="8">
    <source>
        <dbReference type="ARBA" id="ARBA00048968"/>
    </source>
</evidence>
<dbReference type="AlphaFoldDB" id="A0A239PXT3"/>
<accession>A0A239PXT3</accession>
<evidence type="ECO:0000256" key="4">
    <source>
        <dbReference type="ARBA" id="ARBA00022723"/>
    </source>
</evidence>
<keyword evidence="6" id="KW-0862">Zinc</keyword>
<name>A0A239PXT3_9PROT</name>
<proteinExistence type="inferred from homology"/>
<sequence>MSAPPHLVSPRLAATGVRHGFFGRTGGVSAGEYASLNTGLASGDDPACAAENRARCARALGVAPDCLVTLRQVHSARAIVVAEPWKGPGPEADAMVADRPGIALGVLAADCMPVLFADPEAGVIGAAHAGWRGALAGILESTVALMTSLGAKPARIVAALGPCLRQPNFEVGLDLVEAFLARHPASERFFAPGARPEKRQLDLAGFARWRLAETGVAAFDDLGVCTLGEPDRYFSYRDGRRRGAQAYGRNLSAIVRPENGG</sequence>
<keyword evidence="12" id="KW-1185">Reference proteome</keyword>
<dbReference type="GO" id="GO:0005507">
    <property type="term" value="F:copper ion binding"/>
    <property type="evidence" value="ECO:0007669"/>
    <property type="project" value="TreeGrafter"/>
</dbReference>
<evidence type="ECO:0000313" key="11">
    <source>
        <dbReference type="EMBL" id="SNT74898.1"/>
    </source>
</evidence>
<dbReference type="Pfam" id="PF02578">
    <property type="entry name" value="Cu-oxidase_4"/>
    <property type="match status" value="1"/>
</dbReference>
<dbReference type="EMBL" id="FZQA01000006">
    <property type="protein sequence ID" value="SNT74898.1"/>
    <property type="molecule type" value="Genomic_DNA"/>
</dbReference>
<gene>
    <name evidence="11" type="ORF">SAMN06297382_2489</name>
</gene>
<comment type="similarity">
    <text evidence="2 10">Belongs to the purine nucleoside phosphorylase YfiH/LACC1 family.</text>
</comment>
<dbReference type="PANTHER" id="PTHR30616">
    <property type="entry name" value="UNCHARACTERIZED PROTEIN YFIH"/>
    <property type="match status" value="1"/>
</dbReference>
<evidence type="ECO:0000256" key="3">
    <source>
        <dbReference type="ARBA" id="ARBA00022679"/>
    </source>
</evidence>
<organism evidence="11 12">
    <name type="scientific">Amphiplicatus metriothermophilus</name>
    <dbReference type="NCBI Taxonomy" id="1519374"/>
    <lineage>
        <taxon>Bacteria</taxon>
        <taxon>Pseudomonadati</taxon>
        <taxon>Pseudomonadota</taxon>
        <taxon>Alphaproteobacteria</taxon>
        <taxon>Parvularculales</taxon>
        <taxon>Parvularculaceae</taxon>
        <taxon>Amphiplicatus</taxon>
    </lineage>
</organism>
<comment type="catalytic activity">
    <reaction evidence="9">
        <text>S-methyl-5'-thioadenosine + phosphate = 5-(methylsulfanyl)-alpha-D-ribose 1-phosphate + adenine</text>
        <dbReference type="Rhea" id="RHEA:11852"/>
        <dbReference type="ChEBI" id="CHEBI:16708"/>
        <dbReference type="ChEBI" id="CHEBI:17509"/>
        <dbReference type="ChEBI" id="CHEBI:43474"/>
        <dbReference type="ChEBI" id="CHEBI:58533"/>
        <dbReference type="EC" id="2.4.2.28"/>
    </reaction>
    <physiologicalReaction direction="left-to-right" evidence="9">
        <dbReference type="Rhea" id="RHEA:11853"/>
    </physiologicalReaction>
</comment>
<evidence type="ECO:0000256" key="6">
    <source>
        <dbReference type="ARBA" id="ARBA00022833"/>
    </source>
</evidence>
<comment type="catalytic activity">
    <reaction evidence="7">
        <text>adenosine + H2O + H(+) = inosine + NH4(+)</text>
        <dbReference type="Rhea" id="RHEA:24408"/>
        <dbReference type="ChEBI" id="CHEBI:15377"/>
        <dbReference type="ChEBI" id="CHEBI:15378"/>
        <dbReference type="ChEBI" id="CHEBI:16335"/>
        <dbReference type="ChEBI" id="CHEBI:17596"/>
        <dbReference type="ChEBI" id="CHEBI:28938"/>
        <dbReference type="EC" id="3.5.4.4"/>
    </reaction>
    <physiologicalReaction direction="left-to-right" evidence="7">
        <dbReference type="Rhea" id="RHEA:24409"/>
    </physiologicalReaction>
</comment>
<dbReference type="CDD" id="cd16833">
    <property type="entry name" value="YfiH"/>
    <property type="match status" value="1"/>
</dbReference>
<evidence type="ECO:0000256" key="2">
    <source>
        <dbReference type="ARBA" id="ARBA00007353"/>
    </source>
</evidence>
<evidence type="ECO:0000256" key="5">
    <source>
        <dbReference type="ARBA" id="ARBA00022801"/>
    </source>
</evidence>
<evidence type="ECO:0000256" key="1">
    <source>
        <dbReference type="ARBA" id="ARBA00000553"/>
    </source>
</evidence>
<protein>
    <recommendedName>
        <fullName evidence="10">Purine nucleoside phosphorylase</fullName>
    </recommendedName>
</protein>
<comment type="catalytic activity">
    <reaction evidence="1">
        <text>inosine + phosphate = alpha-D-ribose 1-phosphate + hypoxanthine</text>
        <dbReference type="Rhea" id="RHEA:27646"/>
        <dbReference type="ChEBI" id="CHEBI:17368"/>
        <dbReference type="ChEBI" id="CHEBI:17596"/>
        <dbReference type="ChEBI" id="CHEBI:43474"/>
        <dbReference type="ChEBI" id="CHEBI:57720"/>
        <dbReference type="EC" id="2.4.2.1"/>
    </reaction>
    <physiologicalReaction direction="left-to-right" evidence="1">
        <dbReference type="Rhea" id="RHEA:27647"/>
    </physiologicalReaction>
</comment>
<dbReference type="GO" id="GO:0017061">
    <property type="term" value="F:S-methyl-5-thioadenosine phosphorylase activity"/>
    <property type="evidence" value="ECO:0007669"/>
    <property type="project" value="UniProtKB-EC"/>
</dbReference>
<dbReference type="InterPro" id="IPR011324">
    <property type="entry name" value="Cytotoxic_necrot_fac-like_cat"/>
</dbReference>
<dbReference type="InterPro" id="IPR038371">
    <property type="entry name" value="Cu_polyphenol_OxRdtase_sf"/>
</dbReference>
<keyword evidence="4" id="KW-0479">Metal-binding</keyword>
<dbReference type="PANTHER" id="PTHR30616:SF2">
    <property type="entry name" value="PURINE NUCLEOSIDE PHOSPHORYLASE LACC1"/>
    <property type="match status" value="1"/>
</dbReference>
<dbReference type="InterPro" id="IPR003730">
    <property type="entry name" value="Cu_polyphenol_OxRdtase"/>
</dbReference>
<keyword evidence="3" id="KW-0808">Transferase</keyword>
<dbReference type="Proteomes" id="UP000198346">
    <property type="component" value="Unassembled WGS sequence"/>
</dbReference>
<dbReference type="GO" id="GO:0016787">
    <property type="term" value="F:hydrolase activity"/>
    <property type="evidence" value="ECO:0007669"/>
    <property type="project" value="UniProtKB-KW"/>
</dbReference>
<dbReference type="Gene3D" id="3.60.140.10">
    <property type="entry name" value="CNF1/YfiH-like putative cysteine hydrolases"/>
    <property type="match status" value="1"/>
</dbReference>
<keyword evidence="5" id="KW-0378">Hydrolase</keyword>
<dbReference type="OrthoDB" id="4279at2"/>
<evidence type="ECO:0000256" key="9">
    <source>
        <dbReference type="ARBA" id="ARBA00049893"/>
    </source>
</evidence>
<comment type="catalytic activity">
    <reaction evidence="8">
        <text>adenosine + phosphate = alpha-D-ribose 1-phosphate + adenine</text>
        <dbReference type="Rhea" id="RHEA:27642"/>
        <dbReference type="ChEBI" id="CHEBI:16335"/>
        <dbReference type="ChEBI" id="CHEBI:16708"/>
        <dbReference type="ChEBI" id="CHEBI:43474"/>
        <dbReference type="ChEBI" id="CHEBI:57720"/>
        <dbReference type="EC" id="2.4.2.1"/>
    </reaction>
    <physiologicalReaction direction="left-to-right" evidence="8">
        <dbReference type="Rhea" id="RHEA:27643"/>
    </physiologicalReaction>
</comment>